<dbReference type="EMBL" id="CP033972">
    <property type="protein sequence ID" value="AZG45409.1"/>
    <property type="molecule type" value="Genomic_DNA"/>
</dbReference>
<keyword evidence="2" id="KW-1185">Reference proteome</keyword>
<dbReference type="OrthoDB" id="9797653at2"/>
<dbReference type="GO" id="GO:0016829">
    <property type="term" value="F:lyase activity"/>
    <property type="evidence" value="ECO:0007669"/>
    <property type="project" value="UniProtKB-KW"/>
</dbReference>
<dbReference type="Gene3D" id="3.30.1540.10">
    <property type="entry name" value="formyl-coa transferase, domain 3"/>
    <property type="match status" value="2"/>
</dbReference>
<protein>
    <submittedName>
        <fullName evidence="1">CoA-transferase/lyase DddD</fullName>
        <ecNumber evidence="1">2.-.-.-</ecNumber>
    </submittedName>
</protein>
<dbReference type="AlphaFoldDB" id="A0A3G8JLT8"/>
<name>A0A3G8JLT8_9ACTN</name>
<dbReference type="EC" id="2.-.-.-" evidence="1"/>
<dbReference type="InterPro" id="IPR003673">
    <property type="entry name" value="CoA-Trfase_fam_III"/>
</dbReference>
<sequence length="816" mass="87877">MNVTPDPAVAPLAGLRVVDLSSTLPGAQFSQFFADAGADVIMVEPPGGSPVRDYPGWPGLLRSRRSITLDVHDDSDRDVLRGLLAEADVMVSTMRPSTAERLGMTAERLSADYPRLVVASITGWGSNSPWSHYKGYEGLVMAKAGVLHNKRQLTSRPGPAYVSVPYASWGAAQCAVHGVLAALHERERSGHGQVVESNLVLGIGAMDPYNWFYEMVLERYPGAYTPQDVAYDDQGRPAAPLLFALLIAPSSDGTWLQFAQTAPRLMQAWLTELGLIEWLADPKWKGFPVLEDPDLRQEFWWEMISRVGQRSLAEWQEAFERNPDVSAEVFRTPTGAFEHPQVVHEGRAITVEHPVLGPVKQPSTQIQVNGRPLTEPTAAPMPGDHSAELRALAAAATPLGSSTDASSGLPLDGITILEFGVMFAGPYGATLLTDLGARVIKIEEAGGDNIRVLVPFPEAGGAKVLQGKESVVVDLRSEEGQAIVHELVKGVDVVLQCFRAGAAKRTRVDEETLKSIKPDLVYISAVGYGVDGPYGARPAYAPSVGAAMGLASVDGRGRNDTPHSDEEIRNGARTLHAANAVPVAQADGVAALGVASTIMLGLYARDRGTSMDGITTTMLGSALGALMHLNNEYDGATSLPVVDEGFWGIHALYRIYPAEDGFVFLAAPKESEWAPLVTALEPYVDLGGDARFATFEARREHDAELTEVLAGIFGKRAKLEWENELQSQDVGCVEVTERNSEGLLQSDEYYEAGYSVDAVSPIFDEHRRIAPVLHFSRSATKADAGCTIGQHTDSVLGEFGYSAEQLGDFRKRGVIA</sequence>
<dbReference type="RefSeq" id="WP_124708128.1">
    <property type="nucleotide sequence ID" value="NZ_CP033972.1"/>
</dbReference>
<dbReference type="KEGG" id="gom:D7316_02005"/>
<gene>
    <name evidence="1" type="primary">dddD_1</name>
    <name evidence="1" type="ORF">D7316_02005</name>
</gene>
<dbReference type="Proteomes" id="UP000271469">
    <property type="component" value="Chromosome"/>
</dbReference>
<organism evidence="1 2">
    <name type="scientific">Gordonia insulae</name>
    <dbReference type="NCBI Taxonomy" id="2420509"/>
    <lineage>
        <taxon>Bacteria</taxon>
        <taxon>Bacillati</taxon>
        <taxon>Actinomycetota</taxon>
        <taxon>Actinomycetes</taxon>
        <taxon>Mycobacteriales</taxon>
        <taxon>Gordoniaceae</taxon>
        <taxon>Gordonia</taxon>
    </lineage>
</organism>
<dbReference type="InterPro" id="IPR050509">
    <property type="entry name" value="CoA-transferase_III"/>
</dbReference>
<dbReference type="PANTHER" id="PTHR48228:SF5">
    <property type="entry name" value="ALPHA-METHYLACYL-COA RACEMASE"/>
    <property type="match status" value="1"/>
</dbReference>
<dbReference type="PANTHER" id="PTHR48228">
    <property type="entry name" value="SUCCINYL-COA--D-CITRAMALATE COA-TRANSFERASE"/>
    <property type="match status" value="1"/>
</dbReference>
<dbReference type="SUPFAM" id="SSF89796">
    <property type="entry name" value="CoA-transferase family III (CaiB/BaiF)"/>
    <property type="match status" value="2"/>
</dbReference>
<reference evidence="1 2" key="1">
    <citation type="submission" date="2018-11" db="EMBL/GenBank/DDBJ databases">
        <title>Gordonia insulae sp. nov., isolated from an island soil.</title>
        <authorList>
            <person name="Kim Y.S."/>
            <person name="Kim S.B."/>
        </authorList>
    </citation>
    <scope>NUCLEOTIDE SEQUENCE [LARGE SCALE GENOMIC DNA]</scope>
    <source>
        <strain evidence="1 2">MMS17-SY073</strain>
    </source>
</reference>
<dbReference type="InterPro" id="IPR044855">
    <property type="entry name" value="CoA-Trfase_III_dom3_sf"/>
</dbReference>
<dbReference type="InterPro" id="IPR023606">
    <property type="entry name" value="CoA-Trfase_III_dom_1_sf"/>
</dbReference>
<dbReference type="Gene3D" id="3.40.50.10540">
    <property type="entry name" value="Crotonobetainyl-coa:carnitine coa-transferase, domain 1"/>
    <property type="match status" value="2"/>
</dbReference>
<evidence type="ECO:0000313" key="1">
    <source>
        <dbReference type="EMBL" id="AZG45409.1"/>
    </source>
</evidence>
<keyword evidence="1" id="KW-0456">Lyase</keyword>
<proteinExistence type="predicted"/>
<accession>A0A3G8JLT8</accession>
<dbReference type="Pfam" id="PF02515">
    <property type="entry name" value="CoA_transf_3"/>
    <property type="match status" value="2"/>
</dbReference>
<evidence type="ECO:0000313" key="2">
    <source>
        <dbReference type="Proteomes" id="UP000271469"/>
    </source>
</evidence>
<keyword evidence="1" id="KW-0808">Transferase</keyword>
<dbReference type="GO" id="GO:0016740">
    <property type="term" value="F:transferase activity"/>
    <property type="evidence" value="ECO:0007669"/>
    <property type="project" value="UniProtKB-KW"/>
</dbReference>